<name>A0A5B7E9K4_PORTR</name>
<keyword evidence="4" id="KW-1133">Transmembrane helix</keyword>
<feature type="binding site" evidence="6">
    <location>
        <position position="126"/>
    </location>
    <ligand>
        <name>Zn(2+)</name>
        <dbReference type="ChEBI" id="CHEBI:29105"/>
    </ligand>
</feature>
<keyword evidence="3" id="KW-0812">Transmembrane</keyword>
<evidence type="ECO:0000256" key="6">
    <source>
        <dbReference type="PIRSR" id="PIRSR604254-1"/>
    </source>
</evidence>
<dbReference type="GO" id="GO:0016020">
    <property type="term" value="C:membrane"/>
    <property type="evidence" value="ECO:0007669"/>
    <property type="project" value="UniProtKB-SubCell"/>
</dbReference>
<protein>
    <submittedName>
        <fullName evidence="7">Progestin and adipoQ receptor family member 4</fullName>
    </submittedName>
</protein>
<dbReference type="PANTHER" id="PTHR20855">
    <property type="entry name" value="ADIPOR/PROGESTIN RECEPTOR-RELATED"/>
    <property type="match status" value="1"/>
</dbReference>
<dbReference type="EMBL" id="VSRR010002079">
    <property type="protein sequence ID" value="MPC29474.1"/>
    <property type="molecule type" value="Genomic_DNA"/>
</dbReference>
<keyword evidence="6" id="KW-0862">Zinc</keyword>
<keyword evidence="5" id="KW-0472">Membrane</keyword>
<comment type="subcellular location">
    <subcellularLocation>
        <location evidence="1">Membrane</location>
        <topology evidence="1">Multi-pass membrane protein</topology>
    </subcellularLocation>
</comment>
<comment type="similarity">
    <text evidence="2">Belongs to the ADIPOR family.</text>
</comment>
<dbReference type="Pfam" id="PF03006">
    <property type="entry name" value="HlyIII"/>
    <property type="match status" value="1"/>
</dbReference>
<evidence type="ECO:0000256" key="4">
    <source>
        <dbReference type="ARBA" id="ARBA00022989"/>
    </source>
</evidence>
<evidence type="ECO:0000313" key="8">
    <source>
        <dbReference type="Proteomes" id="UP000324222"/>
    </source>
</evidence>
<keyword evidence="8" id="KW-1185">Reference proteome</keyword>
<comment type="caution">
    <text evidence="7">The sequence shown here is derived from an EMBL/GenBank/DDBJ whole genome shotgun (WGS) entry which is preliminary data.</text>
</comment>
<dbReference type="OrthoDB" id="535992at2759"/>
<organism evidence="7 8">
    <name type="scientific">Portunus trituberculatus</name>
    <name type="common">Swimming crab</name>
    <name type="synonym">Neptunus trituberculatus</name>
    <dbReference type="NCBI Taxonomy" id="210409"/>
    <lineage>
        <taxon>Eukaryota</taxon>
        <taxon>Metazoa</taxon>
        <taxon>Ecdysozoa</taxon>
        <taxon>Arthropoda</taxon>
        <taxon>Crustacea</taxon>
        <taxon>Multicrustacea</taxon>
        <taxon>Malacostraca</taxon>
        <taxon>Eumalacostraca</taxon>
        <taxon>Eucarida</taxon>
        <taxon>Decapoda</taxon>
        <taxon>Pleocyemata</taxon>
        <taxon>Brachyura</taxon>
        <taxon>Eubrachyura</taxon>
        <taxon>Portunoidea</taxon>
        <taxon>Portunidae</taxon>
        <taxon>Portuninae</taxon>
        <taxon>Portunus</taxon>
    </lineage>
</organism>
<dbReference type="GO" id="GO:0038023">
    <property type="term" value="F:signaling receptor activity"/>
    <property type="evidence" value="ECO:0007669"/>
    <property type="project" value="TreeGrafter"/>
</dbReference>
<keyword evidence="7" id="KW-0675">Receptor</keyword>
<accession>A0A5B7E9K4</accession>
<reference evidence="7 8" key="1">
    <citation type="submission" date="2019-05" db="EMBL/GenBank/DDBJ databases">
        <title>Another draft genome of Portunus trituberculatus and its Hox gene families provides insights of decapod evolution.</title>
        <authorList>
            <person name="Jeong J.-H."/>
            <person name="Song I."/>
            <person name="Kim S."/>
            <person name="Choi T."/>
            <person name="Kim D."/>
            <person name="Ryu S."/>
            <person name="Kim W."/>
        </authorList>
    </citation>
    <scope>NUCLEOTIDE SEQUENCE [LARGE SCALE GENOMIC DNA]</scope>
    <source>
        <tissue evidence="7">Muscle</tissue>
    </source>
</reference>
<evidence type="ECO:0000256" key="5">
    <source>
        <dbReference type="ARBA" id="ARBA00023136"/>
    </source>
</evidence>
<dbReference type="PANTHER" id="PTHR20855:SF138">
    <property type="entry name" value="PROGESTIN AND ADIPOQ RECEPTOR FAMILY MEMBER 4"/>
    <property type="match status" value="1"/>
</dbReference>
<dbReference type="Proteomes" id="UP000324222">
    <property type="component" value="Unassembled WGS sequence"/>
</dbReference>
<keyword evidence="6" id="KW-0479">Metal-binding</keyword>
<dbReference type="AlphaFoldDB" id="A0A5B7E9K4"/>
<evidence type="ECO:0000256" key="3">
    <source>
        <dbReference type="ARBA" id="ARBA00022692"/>
    </source>
</evidence>
<gene>
    <name evidence="7" type="primary">Paqr4_0</name>
    <name evidence="7" type="ORF">E2C01_022707</name>
</gene>
<dbReference type="InterPro" id="IPR004254">
    <property type="entry name" value="AdipoR/HlyIII-related"/>
</dbReference>
<dbReference type="GO" id="GO:0046872">
    <property type="term" value="F:metal ion binding"/>
    <property type="evidence" value="ECO:0007669"/>
    <property type="project" value="UniProtKB-KW"/>
</dbReference>
<evidence type="ECO:0000256" key="1">
    <source>
        <dbReference type="ARBA" id="ARBA00004141"/>
    </source>
</evidence>
<evidence type="ECO:0000256" key="2">
    <source>
        <dbReference type="ARBA" id="ARBA00007018"/>
    </source>
</evidence>
<proteinExistence type="inferred from homology"/>
<evidence type="ECO:0000313" key="7">
    <source>
        <dbReference type="EMBL" id="MPC29474.1"/>
    </source>
</evidence>
<feature type="binding site" evidence="6">
    <location>
        <position position="130"/>
    </location>
    <ligand>
        <name>Zn(2+)</name>
        <dbReference type="ChEBI" id="CHEBI:29105"/>
    </ligand>
</feature>
<sequence length="169" mass="18014">MFIFPPPPSSWALRNGVSERNDSCIKCVCWTGSGPMQAQSAVISGIVPLTGSTPRPSEDTNSCRALAMIQKGLVVGLGVMFAASLRRVCTPFGMEDLLAVLGGFVGALRVPEKWVPGRLDLLANSHHIMHVVVVYAVYHLHQGAVLDLVWLSGNSTCPHPTVASPTPTL</sequence>